<keyword evidence="9" id="KW-1185">Reference proteome</keyword>
<keyword evidence="5 6" id="KW-0472">Membrane</keyword>
<evidence type="ECO:0000256" key="3">
    <source>
        <dbReference type="ARBA" id="ARBA00022692"/>
    </source>
</evidence>
<dbReference type="RefSeq" id="WP_345482065.1">
    <property type="nucleotide sequence ID" value="NZ_BAABLP010000006.1"/>
</dbReference>
<evidence type="ECO:0000256" key="2">
    <source>
        <dbReference type="ARBA" id="ARBA00022475"/>
    </source>
</evidence>
<accession>A0ABP8ZE85</accession>
<reference evidence="9" key="1">
    <citation type="journal article" date="2019" name="Int. J. Syst. Evol. Microbiol.">
        <title>The Global Catalogue of Microorganisms (GCM) 10K type strain sequencing project: providing services to taxonomists for standard genome sequencing and annotation.</title>
        <authorList>
            <consortium name="The Broad Institute Genomics Platform"/>
            <consortium name="The Broad Institute Genome Sequencing Center for Infectious Disease"/>
            <person name="Wu L."/>
            <person name="Ma J."/>
        </authorList>
    </citation>
    <scope>NUCLEOTIDE SEQUENCE [LARGE SCALE GENOMIC DNA]</scope>
    <source>
        <strain evidence="9">JCM 19015</strain>
    </source>
</reference>
<dbReference type="PANTHER" id="PTHR35007:SF4">
    <property type="entry name" value="CONSERVED TRANSMEMBRANE PROTEIN-RELATED"/>
    <property type="match status" value="1"/>
</dbReference>
<feature type="domain" description="Type II secretion system protein GspF" evidence="7">
    <location>
        <begin position="20"/>
        <end position="136"/>
    </location>
</feature>
<sequence>MRRRRADPAAEADAVAADLDRIGALVSAGATQVGAWSYLAAAAPGPMRPVATAVAAAAGEGRPLGGAFAAAPDAWRSAGSVIALAAETGAPLVAALGAAANGARRTAELQRVVAASMAGPVASARLVLLLPPATALLGWAFGFDVPGVLLSGPGALILVAGGALLAAAAVWSRRLVRAARWTSWTVGLDLDLVATAVRAGLPVTRARELSRQAAADAVVELPPPDDLDAVLAFATDAGLPVVALLTAEADRLRRAALAAATVRAEALAVRLLLPLGLLVLPAFLLLGALPVGLAVLASTALPL</sequence>
<feature type="transmembrane region" description="Helical" evidence="6">
    <location>
        <begin position="126"/>
        <end position="143"/>
    </location>
</feature>
<evidence type="ECO:0000256" key="6">
    <source>
        <dbReference type="SAM" id="Phobius"/>
    </source>
</evidence>
<evidence type="ECO:0000313" key="8">
    <source>
        <dbReference type="EMBL" id="GAA4754415.1"/>
    </source>
</evidence>
<comment type="subcellular location">
    <subcellularLocation>
        <location evidence="1">Cell membrane</location>
        <topology evidence="1">Multi-pass membrane protein</topology>
    </subcellularLocation>
</comment>
<organism evidence="8 9">
    <name type="scientific">Amnibacterium soli</name>
    <dbReference type="NCBI Taxonomy" id="1282736"/>
    <lineage>
        <taxon>Bacteria</taxon>
        <taxon>Bacillati</taxon>
        <taxon>Actinomycetota</taxon>
        <taxon>Actinomycetes</taxon>
        <taxon>Micrococcales</taxon>
        <taxon>Microbacteriaceae</taxon>
        <taxon>Amnibacterium</taxon>
    </lineage>
</organism>
<keyword evidence="4 6" id="KW-1133">Transmembrane helix</keyword>
<proteinExistence type="predicted"/>
<keyword evidence="3 6" id="KW-0812">Transmembrane</keyword>
<dbReference type="InterPro" id="IPR018076">
    <property type="entry name" value="T2SS_GspF_dom"/>
</dbReference>
<evidence type="ECO:0000259" key="7">
    <source>
        <dbReference type="Pfam" id="PF00482"/>
    </source>
</evidence>
<feature type="transmembrane region" description="Helical" evidence="6">
    <location>
        <begin position="149"/>
        <end position="171"/>
    </location>
</feature>
<evidence type="ECO:0000256" key="1">
    <source>
        <dbReference type="ARBA" id="ARBA00004651"/>
    </source>
</evidence>
<protein>
    <recommendedName>
        <fullName evidence="7">Type II secretion system protein GspF domain-containing protein</fullName>
    </recommendedName>
</protein>
<dbReference type="Pfam" id="PF00482">
    <property type="entry name" value="T2SSF"/>
    <property type="match status" value="1"/>
</dbReference>
<evidence type="ECO:0000256" key="4">
    <source>
        <dbReference type="ARBA" id="ARBA00022989"/>
    </source>
</evidence>
<dbReference type="EMBL" id="BAABLP010000006">
    <property type="protein sequence ID" value="GAA4754415.1"/>
    <property type="molecule type" value="Genomic_DNA"/>
</dbReference>
<evidence type="ECO:0000313" key="9">
    <source>
        <dbReference type="Proteomes" id="UP001500121"/>
    </source>
</evidence>
<evidence type="ECO:0000256" key="5">
    <source>
        <dbReference type="ARBA" id="ARBA00023136"/>
    </source>
</evidence>
<feature type="transmembrane region" description="Helical" evidence="6">
    <location>
        <begin position="271"/>
        <end position="297"/>
    </location>
</feature>
<gene>
    <name evidence="8" type="ORF">GCM10025783_29330</name>
</gene>
<comment type="caution">
    <text evidence="8">The sequence shown here is derived from an EMBL/GenBank/DDBJ whole genome shotgun (WGS) entry which is preliminary data.</text>
</comment>
<dbReference type="PANTHER" id="PTHR35007">
    <property type="entry name" value="INTEGRAL MEMBRANE PROTEIN-RELATED"/>
    <property type="match status" value="1"/>
</dbReference>
<dbReference type="Proteomes" id="UP001500121">
    <property type="component" value="Unassembled WGS sequence"/>
</dbReference>
<keyword evidence="2" id="KW-1003">Cell membrane</keyword>
<name>A0ABP8ZE85_9MICO</name>